<sequence>MRKQNLVFLFTILFHLLLFSQSAHEIVKKSEDLIKGKTSWGIVEMSIITPEFKRTIKIEAWWVGNEKALIEIKYPKREEGNKTLKIGNEIWLYLRNTESLVKIPPSMMLQSWNGSDFTYDDLVRESNLERDYEMRIVSDDTVNSEICWKIELVPKPNAPVVWGKIYYWVRKIDYLPAKIEYYDEKGKLVRYMEFYDVKSMHGRKLPTRWIMYNNVEKGRRTEFVLIDVKFDIKIDEKIFSFRELERKR</sequence>
<dbReference type="CDD" id="cd16329">
    <property type="entry name" value="LolA_like"/>
    <property type="match status" value="1"/>
</dbReference>
<dbReference type="Pfam" id="PF17131">
    <property type="entry name" value="LolA_like"/>
    <property type="match status" value="1"/>
</dbReference>
<evidence type="ECO:0000313" key="3">
    <source>
        <dbReference type="Proteomes" id="UP000199197"/>
    </source>
</evidence>
<dbReference type="InterPro" id="IPR033399">
    <property type="entry name" value="TP_0789-like"/>
</dbReference>
<keyword evidence="2" id="KW-0449">Lipoprotein</keyword>
<proteinExistence type="predicted"/>
<evidence type="ECO:0000313" key="2">
    <source>
        <dbReference type="EMBL" id="CUT01760.1"/>
    </source>
</evidence>
<organism evidence="2 3">
    <name type="scientific">Candidatus Chryseopegocella kryptomonas</name>
    <dbReference type="NCBI Taxonomy" id="1633643"/>
    <lineage>
        <taxon>Bacteria</taxon>
        <taxon>Pseudomonadati</taxon>
        <taxon>Candidatus Kryptoniota</taxon>
        <taxon>Candidatus Chryseopegocella</taxon>
    </lineage>
</organism>
<dbReference type="RefSeq" id="WP_092349737.1">
    <property type="nucleotide sequence ID" value="NZ_CZVW01000010.1"/>
</dbReference>
<name>A0A0P1N038_9BACT</name>
<dbReference type="AlphaFoldDB" id="A0A0P1N038"/>
<reference evidence="3" key="1">
    <citation type="submission" date="2015-11" db="EMBL/GenBank/DDBJ databases">
        <authorList>
            <person name="Varghese N."/>
        </authorList>
    </citation>
    <scope>NUCLEOTIDE SEQUENCE [LARGE SCALE GENOMIC DNA]</scope>
    <source>
        <strain evidence="3">JGI-23</strain>
    </source>
</reference>
<dbReference type="EMBL" id="CZVW01000010">
    <property type="protein sequence ID" value="CUT01760.1"/>
    <property type="molecule type" value="Genomic_DNA"/>
</dbReference>
<protein>
    <submittedName>
        <fullName evidence="2">Outer membrane lipoprotein-sorting protein</fullName>
    </submittedName>
</protein>
<accession>A0A0P1N038</accession>
<dbReference type="OrthoDB" id="9803781at2"/>
<dbReference type="Proteomes" id="UP000199197">
    <property type="component" value="Unassembled WGS sequence"/>
</dbReference>
<gene>
    <name evidence="2" type="ORF">JGI23_01105</name>
</gene>
<evidence type="ECO:0000259" key="1">
    <source>
        <dbReference type="Pfam" id="PF17131"/>
    </source>
</evidence>
<feature type="domain" description="Uncharacterized protein TP-0789" evidence="1">
    <location>
        <begin position="64"/>
        <end position="246"/>
    </location>
</feature>
<keyword evidence="3" id="KW-1185">Reference proteome</keyword>
<dbReference type="Gene3D" id="2.50.20.10">
    <property type="entry name" value="Lipoprotein localisation LolA/LolB/LppX"/>
    <property type="match status" value="1"/>
</dbReference>